<comment type="similarity">
    <text evidence="1">Belongs to the membrane fusion protein (MFP) (TC 8.A.1) family.</text>
</comment>
<keyword evidence="2" id="KW-0175">Coiled coil</keyword>
<accession>A0ABT4W609</accession>
<keyword evidence="5" id="KW-1185">Reference proteome</keyword>
<evidence type="ECO:0000256" key="3">
    <source>
        <dbReference type="SAM" id="SignalP"/>
    </source>
</evidence>
<sequence length="333" mass="35129">MLRTFITTLPFLALPALSMAEINYTVTPVEVTDWKAVFGKVEPRDSVPARARLGGTMTEILVSEGDLVQEGQKIGLISDEKLALRLIAVDATLASLTAQLENAEVELKRGESLVERGVATAQRLDALRTQVDVVKGQIAATEAERQVIEQQAAEGAVLAPIAGRVLTVPVTKGAVLMPGEVIAMVGGGGVFLRLAVPERHAAVLTEGVEILIGADGQEQVGRLAKLYPQIENGRVIADVEVPELNASFVDARVLVRLPVASSSKLVVPSEAVATRMGLDFVTVKTGDHLIERTIVAGETVVLDGVNMIEILTGLVPGDVVVDPIQPKAGGGHE</sequence>
<dbReference type="Proteomes" id="UP001528040">
    <property type="component" value="Unassembled WGS sequence"/>
</dbReference>
<evidence type="ECO:0000313" key="5">
    <source>
        <dbReference type="Proteomes" id="UP001528040"/>
    </source>
</evidence>
<protein>
    <submittedName>
        <fullName evidence="4">Efflux RND transporter periplasmic adaptor subunit</fullName>
    </submittedName>
</protein>
<feature type="signal peptide" evidence="3">
    <location>
        <begin position="1"/>
        <end position="20"/>
    </location>
</feature>
<dbReference type="PANTHER" id="PTHR30469">
    <property type="entry name" value="MULTIDRUG RESISTANCE PROTEIN MDTA"/>
    <property type="match status" value="1"/>
</dbReference>
<dbReference type="Gene3D" id="2.40.420.20">
    <property type="match status" value="1"/>
</dbReference>
<dbReference type="Gene3D" id="1.10.287.470">
    <property type="entry name" value="Helix hairpin bin"/>
    <property type="match status" value="1"/>
</dbReference>
<dbReference type="PANTHER" id="PTHR30469:SF15">
    <property type="entry name" value="HLYD FAMILY OF SECRETION PROTEINS"/>
    <property type="match status" value="1"/>
</dbReference>
<dbReference type="RefSeq" id="WP_271054974.1">
    <property type="nucleotide sequence ID" value="NZ_JAQIIO010000008.1"/>
</dbReference>
<name>A0ABT4W609_9RHOB</name>
<comment type="caution">
    <text evidence="4">The sequence shown here is derived from an EMBL/GenBank/DDBJ whole genome shotgun (WGS) entry which is preliminary data.</text>
</comment>
<evidence type="ECO:0000256" key="1">
    <source>
        <dbReference type="ARBA" id="ARBA00009477"/>
    </source>
</evidence>
<dbReference type="EMBL" id="JAQIIO010000008">
    <property type="protein sequence ID" value="MDA5095267.1"/>
    <property type="molecule type" value="Genomic_DNA"/>
</dbReference>
<organism evidence="4 5">
    <name type="scientific">Aliiroseovarius salicola</name>
    <dbReference type="NCBI Taxonomy" id="3009082"/>
    <lineage>
        <taxon>Bacteria</taxon>
        <taxon>Pseudomonadati</taxon>
        <taxon>Pseudomonadota</taxon>
        <taxon>Alphaproteobacteria</taxon>
        <taxon>Rhodobacterales</taxon>
        <taxon>Paracoccaceae</taxon>
        <taxon>Aliiroseovarius</taxon>
    </lineage>
</organism>
<feature type="coiled-coil region" evidence="2">
    <location>
        <begin position="86"/>
        <end position="144"/>
    </location>
</feature>
<dbReference type="InterPro" id="IPR006143">
    <property type="entry name" value="RND_pump_MFP"/>
</dbReference>
<dbReference type="Gene3D" id="2.40.50.100">
    <property type="match status" value="1"/>
</dbReference>
<keyword evidence="3" id="KW-0732">Signal</keyword>
<evidence type="ECO:0000256" key="2">
    <source>
        <dbReference type="SAM" id="Coils"/>
    </source>
</evidence>
<feature type="chain" id="PRO_5046075625" evidence="3">
    <location>
        <begin position="21"/>
        <end position="333"/>
    </location>
</feature>
<proteinExistence type="inferred from homology"/>
<evidence type="ECO:0000313" key="4">
    <source>
        <dbReference type="EMBL" id="MDA5095267.1"/>
    </source>
</evidence>
<gene>
    <name evidence="4" type="ORF">O2N63_14355</name>
</gene>
<dbReference type="SUPFAM" id="SSF111369">
    <property type="entry name" value="HlyD-like secretion proteins"/>
    <property type="match status" value="1"/>
</dbReference>
<dbReference type="NCBIfam" id="TIGR01730">
    <property type="entry name" value="RND_mfp"/>
    <property type="match status" value="1"/>
</dbReference>
<reference evidence="4 5" key="1">
    <citation type="submission" date="2023-01" db="EMBL/GenBank/DDBJ databases">
        <authorList>
            <person name="Yoon J.-W."/>
        </authorList>
    </citation>
    <scope>NUCLEOTIDE SEQUENCE [LARGE SCALE GENOMIC DNA]</scope>
    <source>
        <strain evidence="4 5">KMU-50</strain>
    </source>
</reference>